<dbReference type="Proteomes" id="UP000219329">
    <property type="component" value="Unassembled WGS sequence"/>
</dbReference>
<accession>A0A2A5WET3</accession>
<evidence type="ECO:0008006" key="4">
    <source>
        <dbReference type="Google" id="ProtNLM"/>
    </source>
</evidence>
<feature type="signal peptide" evidence="1">
    <location>
        <begin position="1"/>
        <end position="21"/>
    </location>
</feature>
<evidence type="ECO:0000256" key="1">
    <source>
        <dbReference type="SAM" id="SignalP"/>
    </source>
</evidence>
<evidence type="ECO:0000313" key="2">
    <source>
        <dbReference type="EMBL" id="PDH34932.1"/>
    </source>
</evidence>
<proteinExistence type="predicted"/>
<dbReference type="AlphaFoldDB" id="A0A2A5WET3"/>
<dbReference type="InterPro" id="IPR032577">
    <property type="entry name" value="DUF4920"/>
</dbReference>
<feature type="chain" id="PRO_5012247002" description="DUF4920 domain-containing protein" evidence="1">
    <location>
        <begin position="22"/>
        <end position="156"/>
    </location>
</feature>
<protein>
    <recommendedName>
        <fullName evidence="4">DUF4920 domain-containing protein</fullName>
    </recommendedName>
</protein>
<gene>
    <name evidence="2" type="ORF">CNF02_02600</name>
</gene>
<evidence type="ECO:0000313" key="3">
    <source>
        <dbReference type="Proteomes" id="UP000219329"/>
    </source>
</evidence>
<sequence>MKKRTGFIICAIVSIIFSAQADQTFRADQTFGGEVPSAGDPVSLKQAIVKLDQGQEGFVKIAGQVTEVCQAKGCWMILIDGDTYARVTFEDYGFFIPIETSMQRSVIYGQLTQHTLSGEQAEHFAQDAGAQSTLKLEGEVQEYSILARAVQLENRS</sequence>
<name>A0A2A5WET3_9GAMM</name>
<comment type="caution">
    <text evidence="2">The sequence shown here is derived from an EMBL/GenBank/DDBJ whole genome shotgun (WGS) entry which is preliminary data.</text>
</comment>
<dbReference type="Pfam" id="PF16267">
    <property type="entry name" value="DUF4920"/>
    <property type="match status" value="1"/>
</dbReference>
<organism evidence="2 3">
    <name type="scientific">OM182 bacterium MED-G28</name>
    <dbReference type="NCBI Taxonomy" id="1986256"/>
    <lineage>
        <taxon>Bacteria</taxon>
        <taxon>Pseudomonadati</taxon>
        <taxon>Pseudomonadota</taxon>
        <taxon>Gammaproteobacteria</taxon>
        <taxon>OMG group</taxon>
        <taxon>OM182 clade</taxon>
    </lineage>
</organism>
<dbReference type="EMBL" id="NTJZ01000002">
    <property type="protein sequence ID" value="PDH34932.1"/>
    <property type="molecule type" value="Genomic_DNA"/>
</dbReference>
<reference evidence="2 3" key="1">
    <citation type="submission" date="2017-08" db="EMBL/GenBank/DDBJ databases">
        <title>Fine stratification of microbial communities through a metagenomic profile of the photic zone.</title>
        <authorList>
            <person name="Haro-Moreno J.M."/>
            <person name="Lopez-Perez M."/>
            <person name="De La Torre J."/>
            <person name="Picazo A."/>
            <person name="Camacho A."/>
            <person name="Rodriguez-Valera F."/>
        </authorList>
    </citation>
    <scope>NUCLEOTIDE SEQUENCE [LARGE SCALE GENOMIC DNA]</scope>
    <source>
        <strain evidence="2">MED-G28</strain>
    </source>
</reference>
<keyword evidence="1" id="KW-0732">Signal</keyword>